<keyword evidence="3" id="KW-1185">Reference proteome</keyword>
<sequence>MLDPSLNFQNEELPTDKSDMSLQLKNLRALCLQLSTKRFNSIMHLFLDGNNLLGRLPKNLFQLQNLRTLNLHDNLLFGSLDAGIFNLSNLVELDISYNSFSGLLPDLFGGLGELEKFSASSNSFTDHLPASLLNPQSLLILHLHNNSLNGPINLNCSAAVRLISLHLDENEKIPVDVNFHFKNLKAETQRDGATFKYKGIWSFPPTLDLSYNKLAGPIWASFGNLKELHILNLKENPLSGTISDSFVAYSRPHGEIPTGGQFMSFPPSSFEGNEGLCGGDLTPCQPQQTPHVQPVDEEMTTMSLQYGLGAATGFFLTVAFCFISGLGFS</sequence>
<comment type="caution">
    <text evidence="2">The sequence shown here is derived from an EMBL/GenBank/DDBJ whole genome shotgun (WGS) entry which is preliminary data.</text>
</comment>
<keyword evidence="1" id="KW-0812">Transmembrane</keyword>
<accession>A0AAV1R7N9</accession>
<protein>
    <submittedName>
        <fullName evidence="2">Uncharacterized protein</fullName>
    </submittedName>
</protein>
<dbReference type="PANTHER" id="PTHR48065">
    <property type="entry name" value="OS10G0469600 PROTEIN"/>
    <property type="match status" value="1"/>
</dbReference>
<dbReference type="Proteomes" id="UP001314170">
    <property type="component" value="Unassembled WGS sequence"/>
</dbReference>
<gene>
    <name evidence="2" type="ORF">DCAF_LOCUS6219</name>
</gene>
<feature type="transmembrane region" description="Helical" evidence="1">
    <location>
        <begin position="306"/>
        <end position="328"/>
    </location>
</feature>
<keyword evidence="1" id="KW-1133">Transmembrane helix</keyword>
<evidence type="ECO:0000313" key="2">
    <source>
        <dbReference type="EMBL" id="CAK7328494.1"/>
    </source>
</evidence>
<dbReference type="Pfam" id="PF00560">
    <property type="entry name" value="LRR_1"/>
    <property type="match status" value="1"/>
</dbReference>
<proteinExistence type="predicted"/>
<dbReference type="SUPFAM" id="SSF52058">
    <property type="entry name" value="L domain-like"/>
    <property type="match status" value="1"/>
</dbReference>
<dbReference type="InterPro" id="IPR001611">
    <property type="entry name" value="Leu-rich_rpt"/>
</dbReference>
<dbReference type="EMBL" id="CAWUPB010000893">
    <property type="protein sequence ID" value="CAK7328494.1"/>
    <property type="molecule type" value="Genomic_DNA"/>
</dbReference>
<dbReference type="Gene3D" id="3.80.10.10">
    <property type="entry name" value="Ribonuclease Inhibitor"/>
    <property type="match status" value="1"/>
</dbReference>
<dbReference type="AlphaFoldDB" id="A0AAV1R7N9"/>
<reference evidence="2 3" key="1">
    <citation type="submission" date="2024-01" db="EMBL/GenBank/DDBJ databases">
        <authorList>
            <person name="Waweru B."/>
        </authorList>
    </citation>
    <scope>NUCLEOTIDE SEQUENCE [LARGE SCALE GENOMIC DNA]</scope>
</reference>
<dbReference type="Pfam" id="PF13855">
    <property type="entry name" value="LRR_8"/>
    <property type="match status" value="1"/>
</dbReference>
<evidence type="ECO:0000313" key="3">
    <source>
        <dbReference type="Proteomes" id="UP001314170"/>
    </source>
</evidence>
<name>A0AAV1R7N9_9ROSI</name>
<keyword evidence="1" id="KW-0472">Membrane</keyword>
<organism evidence="2 3">
    <name type="scientific">Dovyalis caffra</name>
    <dbReference type="NCBI Taxonomy" id="77055"/>
    <lineage>
        <taxon>Eukaryota</taxon>
        <taxon>Viridiplantae</taxon>
        <taxon>Streptophyta</taxon>
        <taxon>Embryophyta</taxon>
        <taxon>Tracheophyta</taxon>
        <taxon>Spermatophyta</taxon>
        <taxon>Magnoliopsida</taxon>
        <taxon>eudicotyledons</taxon>
        <taxon>Gunneridae</taxon>
        <taxon>Pentapetalae</taxon>
        <taxon>rosids</taxon>
        <taxon>fabids</taxon>
        <taxon>Malpighiales</taxon>
        <taxon>Salicaceae</taxon>
        <taxon>Flacourtieae</taxon>
        <taxon>Dovyalis</taxon>
    </lineage>
</organism>
<dbReference type="InterPro" id="IPR032675">
    <property type="entry name" value="LRR_dom_sf"/>
</dbReference>
<evidence type="ECO:0000256" key="1">
    <source>
        <dbReference type="SAM" id="Phobius"/>
    </source>
</evidence>
<dbReference type="PANTHER" id="PTHR48065:SF75">
    <property type="entry name" value="LEUCINE-RICH REPEAT-CONTAINING N-TERMINAL PLANT-TYPE DOMAIN-CONTAINING PROTEIN"/>
    <property type="match status" value="1"/>
</dbReference>